<dbReference type="GO" id="GO:0003712">
    <property type="term" value="F:transcription coregulator activity"/>
    <property type="evidence" value="ECO:0007669"/>
    <property type="project" value="TreeGrafter"/>
</dbReference>
<dbReference type="Proteomes" id="UP000694856">
    <property type="component" value="Chromosome X"/>
</dbReference>
<evidence type="ECO:0000256" key="2">
    <source>
        <dbReference type="SAM" id="MobiDB-lite"/>
    </source>
</evidence>
<feature type="region of interest" description="Disordered" evidence="2">
    <location>
        <begin position="131"/>
        <end position="158"/>
    </location>
</feature>
<feature type="region of interest" description="Disordered" evidence="2">
    <location>
        <begin position="1"/>
        <end position="66"/>
    </location>
</feature>
<proteinExistence type="inferred from homology"/>
<evidence type="ECO:0000313" key="3">
    <source>
        <dbReference type="Proteomes" id="UP000694856"/>
    </source>
</evidence>
<dbReference type="GeneID" id="102504386"/>
<dbReference type="PANTHER" id="PTHR15268">
    <property type="entry name" value="THRAP3/BCLAF1"/>
    <property type="match status" value="1"/>
</dbReference>
<feature type="compositionally biased region" description="Basic residues" evidence="2">
    <location>
        <begin position="1"/>
        <end position="15"/>
    </location>
</feature>
<name>A0A8B8SLN1_CAMFR</name>
<dbReference type="InterPro" id="IPR029199">
    <property type="entry name" value="THRAP3_BCLAF1"/>
</dbReference>
<dbReference type="GO" id="GO:0045944">
    <property type="term" value="P:positive regulation of transcription by RNA polymerase II"/>
    <property type="evidence" value="ECO:0007669"/>
    <property type="project" value="TreeGrafter"/>
</dbReference>
<gene>
    <name evidence="4" type="primary">BCLAF3</name>
</gene>
<sequence length="581" mass="68598">MKRSRSRSPRWKHRSLSPVPRNTEHYKQRHERYGYEYRKDPKRPITWRMDNEKHGQSKPRIPSRENIHYRSYEHRSPSPNIRRNSLENFYTYRPHQVYLPGRGDNNRRSQYMSKYSEGVLYSEHQRNCYPQKVQGRYIPDDHRVRGDGKGGKPSPRSIADSFRFEEQWHEDELRHQRIQDEKYSQSLRRGSEDFEKRSSFQKRYPEDRDFRKYGHTSNRPKDVERYENREPARSLQWKSRHLPPPYQEKKDPRNLGPQAHRHAPREFPETSSAAKISCDYRHKHRKTSDGDQDFSDGRTQKYSKEEDRKFSSQKGPVNRESSCFNAGRGRETESGQVKEPFKPSRKDCTACTHSDKCDVGLRPCNEKRKDKIKKEGAGRKDSNSSRNQPDESKKLSNVKSSPAILRKKSLTVKVDVKKTVSASRVASSYSTERQMSHDLVAVGRKSENFHPVFEHLDSTQNTENKPTGEFAQEIITIIHQVKANYFPSAEITLHERFSKMRDTHAADVNEIKLNSDPEIHRRIDMSLADLQSKQTMVYDSEQTLVKIIDPNDLRHDIERRRKERLQNEDEHIFHIASATER</sequence>
<feature type="compositionally biased region" description="Polar residues" evidence="2">
    <location>
        <begin position="312"/>
        <end position="324"/>
    </location>
</feature>
<dbReference type="PANTHER" id="PTHR15268:SF17">
    <property type="entry name" value="BCLAF1 AND THRAP3 FAMILY MEMBER 3"/>
    <property type="match status" value="1"/>
</dbReference>
<dbReference type="GO" id="GO:0003677">
    <property type="term" value="F:DNA binding"/>
    <property type="evidence" value="ECO:0007669"/>
    <property type="project" value="TreeGrafter"/>
</dbReference>
<evidence type="ECO:0000313" key="4">
    <source>
        <dbReference type="RefSeq" id="XP_032330302.1"/>
    </source>
</evidence>
<comment type="similarity">
    <text evidence="1">Belongs to the BCLAF1/THRAP3 family.</text>
</comment>
<reference evidence="4" key="1">
    <citation type="submission" date="2025-08" db="UniProtKB">
        <authorList>
            <consortium name="RefSeq"/>
        </authorList>
    </citation>
    <scope>IDENTIFICATION</scope>
    <source>
        <tissue evidence="4">Ear skin</tissue>
    </source>
</reference>
<feature type="compositionally biased region" description="Basic and acidic residues" evidence="2">
    <location>
        <begin position="219"/>
        <end position="232"/>
    </location>
</feature>
<dbReference type="Pfam" id="PF15440">
    <property type="entry name" value="THRAP3_BCLAF1"/>
    <property type="match status" value="1"/>
</dbReference>
<feature type="region of interest" description="Disordered" evidence="2">
    <location>
        <begin position="173"/>
        <end position="352"/>
    </location>
</feature>
<dbReference type="GO" id="GO:0016592">
    <property type="term" value="C:mediator complex"/>
    <property type="evidence" value="ECO:0007669"/>
    <property type="project" value="TreeGrafter"/>
</dbReference>
<dbReference type="AlphaFoldDB" id="A0A8B8SLN1"/>
<dbReference type="CTD" id="256643"/>
<keyword evidence="3" id="KW-1185">Reference proteome</keyword>
<feature type="compositionally biased region" description="Basic and acidic residues" evidence="2">
    <location>
        <begin position="138"/>
        <end position="150"/>
    </location>
</feature>
<feature type="region of interest" description="Disordered" evidence="2">
    <location>
        <begin position="370"/>
        <end position="402"/>
    </location>
</feature>
<organism evidence="3 4">
    <name type="scientific">Camelus ferus</name>
    <name type="common">Wild bactrian camel</name>
    <name type="synonym">Camelus bactrianus ferus</name>
    <dbReference type="NCBI Taxonomy" id="419612"/>
    <lineage>
        <taxon>Eukaryota</taxon>
        <taxon>Metazoa</taxon>
        <taxon>Chordata</taxon>
        <taxon>Craniata</taxon>
        <taxon>Vertebrata</taxon>
        <taxon>Euteleostomi</taxon>
        <taxon>Mammalia</taxon>
        <taxon>Eutheria</taxon>
        <taxon>Laurasiatheria</taxon>
        <taxon>Artiodactyla</taxon>
        <taxon>Tylopoda</taxon>
        <taxon>Camelidae</taxon>
        <taxon>Camelus</taxon>
    </lineage>
</organism>
<feature type="compositionally biased region" description="Basic and acidic residues" evidence="2">
    <location>
        <begin position="173"/>
        <end position="212"/>
    </location>
</feature>
<feature type="compositionally biased region" description="Basic and acidic residues" evidence="2">
    <location>
        <begin position="370"/>
        <end position="394"/>
    </location>
</feature>
<protein>
    <submittedName>
        <fullName evidence="4">BCLAF1 and THRAP3 family member 3 isoform X5</fullName>
    </submittedName>
</protein>
<feature type="compositionally biased region" description="Basic and acidic residues" evidence="2">
    <location>
        <begin position="295"/>
        <end position="310"/>
    </location>
</feature>
<dbReference type="RefSeq" id="XP_032330302.1">
    <property type="nucleotide sequence ID" value="XM_032474411.1"/>
</dbReference>
<feature type="compositionally biased region" description="Basic and acidic residues" evidence="2">
    <location>
        <begin position="339"/>
        <end position="352"/>
    </location>
</feature>
<evidence type="ECO:0000256" key="1">
    <source>
        <dbReference type="ARBA" id="ARBA00006481"/>
    </source>
</evidence>
<feature type="compositionally biased region" description="Basic and acidic residues" evidence="2">
    <location>
        <begin position="22"/>
        <end position="55"/>
    </location>
</feature>
<accession>A0A8B8SLN1</accession>